<dbReference type="InterPro" id="IPR000600">
    <property type="entry name" value="ROK"/>
</dbReference>
<proteinExistence type="inferred from homology"/>
<organism evidence="4 5">
    <name type="scientific">Qingrenia yutianensis</name>
    <dbReference type="NCBI Taxonomy" id="2763676"/>
    <lineage>
        <taxon>Bacteria</taxon>
        <taxon>Bacillati</taxon>
        <taxon>Bacillota</taxon>
        <taxon>Clostridia</taxon>
        <taxon>Eubacteriales</taxon>
        <taxon>Oscillospiraceae</taxon>
        <taxon>Qingrenia</taxon>
    </lineage>
</organism>
<dbReference type="SUPFAM" id="SSF46785">
    <property type="entry name" value="Winged helix' DNA-binding domain"/>
    <property type="match status" value="1"/>
</dbReference>
<dbReference type="Gene3D" id="3.30.420.40">
    <property type="match status" value="2"/>
</dbReference>
<reference evidence="4" key="1">
    <citation type="submission" date="2020-08" db="EMBL/GenBank/DDBJ databases">
        <title>Genome public.</title>
        <authorList>
            <person name="Liu C."/>
            <person name="Sun Q."/>
        </authorList>
    </citation>
    <scope>NUCLEOTIDE SEQUENCE</scope>
    <source>
        <strain evidence="4">NSJ-50</strain>
    </source>
</reference>
<dbReference type="InterPro" id="IPR036390">
    <property type="entry name" value="WH_DNA-bd_sf"/>
</dbReference>
<evidence type="ECO:0000313" key="4">
    <source>
        <dbReference type="EMBL" id="MBC8596037.1"/>
    </source>
</evidence>
<name>A0A926IMH3_9FIRM</name>
<dbReference type="PANTHER" id="PTHR18964">
    <property type="entry name" value="ROK (REPRESSOR, ORF, KINASE) FAMILY"/>
    <property type="match status" value="1"/>
</dbReference>
<evidence type="ECO:0000313" key="5">
    <source>
        <dbReference type="Proteomes" id="UP000647416"/>
    </source>
</evidence>
<dbReference type="Gene3D" id="1.10.10.10">
    <property type="entry name" value="Winged helix-like DNA-binding domain superfamily/Winged helix DNA-binding domain"/>
    <property type="match status" value="1"/>
</dbReference>
<comment type="similarity">
    <text evidence="2">Belongs to the ROK (NagC/XylR) family.</text>
</comment>
<evidence type="ECO:0000256" key="2">
    <source>
        <dbReference type="ARBA" id="ARBA00006479"/>
    </source>
</evidence>
<dbReference type="Pfam" id="PF00480">
    <property type="entry name" value="ROK"/>
    <property type="match status" value="1"/>
</dbReference>
<dbReference type="EMBL" id="JACRTE010000003">
    <property type="protein sequence ID" value="MBC8596037.1"/>
    <property type="molecule type" value="Genomic_DNA"/>
</dbReference>
<comment type="function">
    <text evidence="1">Transcriptional repressor of xylose-utilizing enzymes.</text>
</comment>
<dbReference type="PANTHER" id="PTHR18964:SF149">
    <property type="entry name" value="BIFUNCTIONAL UDP-N-ACETYLGLUCOSAMINE 2-EPIMERASE_N-ACETYLMANNOSAMINE KINASE"/>
    <property type="match status" value="1"/>
</dbReference>
<keyword evidence="3" id="KW-0859">Xylose metabolism</keyword>
<gene>
    <name evidence="4" type="ORF">H8706_04035</name>
</gene>
<accession>A0A926IMH3</accession>
<evidence type="ECO:0000256" key="1">
    <source>
        <dbReference type="ARBA" id="ARBA00002486"/>
    </source>
</evidence>
<dbReference type="InterPro" id="IPR043129">
    <property type="entry name" value="ATPase_NBD"/>
</dbReference>
<dbReference type="AlphaFoldDB" id="A0A926IMH3"/>
<keyword evidence="3" id="KW-0119">Carbohydrate metabolism</keyword>
<dbReference type="SUPFAM" id="SSF53067">
    <property type="entry name" value="Actin-like ATPase domain"/>
    <property type="match status" value="1"/>
</dbReference>
<sequence length="374" mass="41189">MKENNKCLILRMIRRGGYSRAGLAKETGLTKATISLLTDELMQSGLIFDEPAQDTAGVGRNPLILKLCESSRCVIGIGLSRNDYQLGLFDLGGNCLEMETKSYLHGDAQLNAQNIAEQIEKYRGMLPDRNIIGIGIASPGPVNYKTGTILNPPDFSKWHNFNICEYLFKKTNLPCVLERDSYAYAMAEQYFGCCQTEDNFAYVVIDEGIGAGVVINNKFYRGSQGRGCELGHITLIPNGKPCTCGNHGCLECYASIPALIKGTKYSSWREVIDANDTKIIEKEAEYMSDALVNLINLFDLETVVLGGGIIYGGHRLANIIQSQVKSRTIVNHPVRVTISASEKSKALAGASTAMHNLFFRPLDKSLYKANETQF</sequence>
<dbReference type="InterPro" id="IPR036388">
    <property type="entry name" value="WH-like_DNA-bd_sf"/>
</dbReference>
<evidence type="ECO:0000256" key="3">
    <source>
        <dbReference type="ARBA" id="ARBA00022629"/>
    </source>
</evidence>
<comment type="caution">
    <text evidence="4">The sequence shown here is derived from an EMBL/GenBank/DDBJ whole genome shotgun (WGS) entry which is preliminary data.</text>
</comment>
<protein>
    <submittedName>
        <fullName evidence="4">ROK family protein</fullName>
    </submittedName>
</protein>
<dbReference type="GO" id="GO:0042732">
    <property type="term" value="P:D-xylose metabolic process"/>
    <property type="evidence" value="ECO:0007669"/>
    <property type="project" value="UniProtKB-KW"/>
</dbReference>
<keyword evidence="5" id="KW-1185">Reference proteome</keyword>
<dbReference type="Proteomes" id="UP000647416">
    <property type="component" value="Unassembled WGS sequence"/>
</dbReference>